<evidence type="ECO:0000313" key="4">
    <source>
        <dbReference type="Proteomes" id="UP000007796"/>
    </source>
</evidence>
<dbReference type="InParanoid" id="F0X703"/>
<keyword evidence="2" id="KW-0812">Transmembrane</keyword>
<accession>F0X703</accession>
<dbReference type="EMBL" id="GL629729">
    <property type="protein sequence ID" value="EFX06700.1"/>
    <property type="molecule type" value="Genomic_DNA"/>
</dbReference>
<feature type="compositionally biased region" description="Polar residues" evidence="1">
    <location>
        <begin position="57"/>
        <end position="68"/>
    </location>
</feature>
<keyword evidence="2" id="KW-0472">Membrane</keyword>
<proteinExistence type="predicted"/>
<reference evidence="3 4" key="1">
    <citation type="journal article" date="2011" name="Proc. Natl. Acad. Sci. U.S.A.">
        <title>Genome and transcriptome analyses of the mountain pine beetle-fungal symbiont Grosmannia clavigera, a lodgepole pine pathogen.</title>
        <authorList>
            <person name="DiGuistini S."/>
            <person name="Wang Y."/>
            <person name="Liao N.Y."/>
            <person name="Taylor G."/>
            <person name="Tanguay P."/>
            <person name="Feau N."/>
            <person name="Henrissat B."/>
            <person name="Chan S.K."/>
            <person name="Hesse-Orce U."/>
            <person name="Alamouti S.M."/>
            <person name="Tsui C.K.M."/>
            <person name="Docking R.T."/>
            <person name="Levasseur A."/>
            <person name="Haridas S."/>
            <person name="Robertson G."/>
            <person name="Birol I."/>
            <person name="Holt R.A."/>
            <person name="Marra M.A."/>
            <person name="Hamelin R.C."/>
            <person name="Hirst M."/>
            <person name="Jones S.J.M."/>
            <person name="Bohlmann J."/>
            <person name="Breuil C."/>
        </authorList>
    </citation>
    <scope>NUCLEOTIDE SEQUENCE [LARGE SCALE GENOMIC DNA]</scope>
    <source>
        <strain evidence="4">kw1407 / UAMH 11150</strain>
    </source>
</reference>
<dbReference type="AlphaFoldDB" id="F0X703"/>
<sequence>MSDRYDRGSSSRRRGVLSHWVPLLLTVTIATAGVAAWAWSQRNRDDEYEDDEDETKTPTGQTLISQPNDLDYDHADYGENPPYGVANSHGPPPRGGPDGAAINLTDVSMASGGPPSIAGWSTRMSGALGTNSTPQQWVGSASKAVSAGVAAASAAVGGALASIREGDKDAYADHETWSEEVDARKERTSSASKSTSGRKRKTVALVVAADSDLDGFDDDSFHEYSSILSYIPRQHDFFRVRIFVLIYAPGLKESSSLDPAGNGQPASLSSSFSNIGVEQAQSQKADDDTPLAVAAPPSGNAAFNAVNAQALALVEKESDIIPFTSSNGHAHILHLLEPDVVYIQESLTGHNGAVINQLQSWMRNEVVVVVGADSGHGGLADSESEAERSASDPAPKWWQREDRVGRGRGVVVVDSQRVNDDWTRRVQGRD</sequence>
<dbReference type="Proteomes" id="UP000007796">
    <property type="component" value="Unassembled WGS sequence"/>
</dbReference>
<keyword evidence="4" id="KW-1185">Reference proteome</keyword>
<dbReference type="RefSeq" id="XP_014176182.1">
    <property type="nucleotide sequence ID" value="XM_014320707.1"/>
</dbReference>
<dbReference type="HOGENOM" id="CLU_025740_0_0_1"/>
<dbReference type="STRING" id="655863.F0X703"/>
<organism evidence="4">
    <name type="scientific">Grosmannia clavigera (strain kw1407 / UAMH 11150)</name>
    <name type="common">Blue stain fungus</name>
    <name type="synonym">Graphiocladiella clavigera</name>
    <dbReference type="NCBI Taxonomy" id="655863"/>
    <lineage>
        <taxon>Eukaryota</taxon>
        <taxon>Fungi</taxon>
        <taxon>Dikarya</taxon>
        <taxon>Ascomycota</taxon>
        <taxon>Pezizomycotina</taxon>
        <taxon>Sordariomycetes</taxon>
        <taxon>Sordariomycetidae</taxon>
        <taxon>Ophiostomatales</taxon>
        <taxon>Ophiostomataceae</taxon>
        <taxon>Leptographium</taxon>
    </lineage>
</organism>
<dbReference type="OrthoDB" id="5327700at2759"/>
<feature type="region of interest" description="Disordered" evidence="1">
    <location>
        <begin position="175"/>
        <end position="196"/>
    </location>
</feature>
<evidence type="ECO:0008006" key="5">
    <source>
        <dbReference type="Google" id="ProtNLM"/>
    </source>
</evidence>
<protein>
    <recommendedName>
        <fullName evidence="5">Peroxin 22-like protein</fullName>
    </recommendedName>
</protein>
<dbReference type="eggNOG" id="ENOG502SHU3">
    <property type="taxonomic scope" value="Eukaryota"/>
</dbReference>
<keyword evidence="2" id="KW-1133">Transmembrane helix</keyword>
<feature type="compositionally biased region" description="Basic and acidic residues" evidence="1">
    <location>
        <begin position="175"/>
        <end position="188"/>
    </location>
</feature>
<feature type="region of interest" description="Disordered" evidence="1">
    <location>
        <begin position="377"/>
        <end position="400"/>
    </location>
</feature>
<gene>
    <name evidence="3" type="ORF">CMQ_7021</name>
</gene>
<feature type="region of interest" description="Disordered" evidence="1">
    <location>
        <begin position="277"/>
        <end position="296"/>
    </location>
</feature>
<evidence type="ECO:0000256" key="2">
    <source>
        <dbReference type="SAM" id="Phobius"/>
    </source>
</evidence>
<evidence type="ECO:0000256" key="1">
    <source>
        <dbReference type="SAM" id="MobiDB-lite"/>
    </source>
</evidence>
<evidence type="ECO:0000313" key="3">
    <source>
        <dbReference type="EMBL" id="EFX06700.1"/>
    </source>
</evidence>
<name>F0X703_GROCL</name>
<feature type="transmembrane region" description="Helical" evidence="2">
    <location>
        <begin position="20"/>
        <end position="39"/>
    </location>
</feature>
<dbReference type="GeneID" id="25980520"/>
<feature type="region of interest" description="Disordered" evidence="1">
    <location>
        <begin position="42"/>
        <end position="102"/>
    </location>
</feature>